<name>A0A9W4UN74_9PLEO</name>
<organism evidence="1 2">
    <name type="scientific">Periconia digitata</name>
    <dbReference type="NCBI Taxonomy" id="1303443"/>
    <lineage>
        <taxon>Eukaryota</taxon>
        <taxon>Fungi</taxon>
        <taxon>Dikarya</taxon>
        <taxon>Ascomycota</taxon>
        <taxon>Pezizomycotina</taxon>
        <taxon>Dothideomycetes</taxon>
        <taxon>Pleosporomycetidae</taxon>
        <taxon>Pleosporales</taxon>
        <taxon>Massarineae</taxon>
        <taxon>Periconiaceae</taxon>
        <taxon>Periconia</taxon>
    </lineage>
</organism>
<comment type="caution">
    <text evidence="1">The sequence shown here is derived from an EMBL/GenBank/DDBJ whole genome shotgun (WGS) entry which is preliminary data.</text>
</comment>
<keyword evidence="2" id="KW-1185">Reference proteome</keyword>
<dbReference type="Proteomes" id="UP001152607">
    <property type="component" value="Unassembled WGS sequence"/>
</dbReference>
<sequence length="177" mass="20743">MDPEIIDHALRKEIVRHHVYKGQKRYLIRYSREGHHCAVHDLVTSDDVASELVDAYVEAADTDLSIEQNRGGQRIRINRIDKVFDMVYCRDSNDNYEQGSPSGFYDCFVLLQWQDEYQNIRETWEFIQTLVDLMESDHIMSLLGVWSIIAEKRRENLLAHCIDRVEDVLGGQGWQTL</sequence>
<gene>
    <name evidence="1" type="ORF">PDIGIT_LOCUS11221</name>
</gene>
<dbReference type="AlphaFoldDB" id="A0A9W4UN74"/>
<accession>A0A9W4UN74</accession>
<proteinExistence type="predicted"/>
<reference evidence="1" key="1">
    <citation type="submission" date="2023-01" db="EMBL/GenBank/DDBJ databases">
        <authorList>
            <person name="Van Ghelder C."/>
            <person name="Rancurel C."/>
        </authorList>
    </citation>
    <scope>NUCLEOTIDE SEQUENCE</scope>
    <source>
        <strain evidence="1">CNCM I-4278</strain>
    </source>
</reference>
<dbReference type="OrthoDB" id="3786465at2759"/>
<evidence type="ECO:0000313" key="1">
    <source>
        <dbReference type="EMBL" id="CAI6338097.1"/>
    </source>
</evidence>
<dbReference type="EMBL" id="CAOQHR010000008">
    <property type="protein sequence ID" value="CAI6338097.1"/>
    <property type="molecule type" value="Genomic_DNA"/>
</dbReference>
<protein>
    <submittedName>
        <fullName evidence="1">Uncharacterized protein</fullName>
    </submittedName>
</protein>
<evidence type="ECO:0000313" key="2">
    <source>
        <dbReference type="Proteomes" id="UP001152607"/>
    </source>
</evidence>